<dbReference type="GO" id="GO:0009086">
    <property type="term" value="P:methionine biosynthetic process"/>
    <property type="evidence" value="ECO:0007669"/>
    <property type="project" value="InterPro"/>
</dbReference>
<comment type="caution">
    <text evidence="2">The sequence shown here is derived from an EMBL/GenBank/DDBJ whole genome shotgun (WGS) entry which is preliminary data.</text>
</comment>
<feature type="domain" description="Cobalamin-independent methionine synthase MetE C-terminal/archaeal" evidence="1">
    <location>
        <begin position="4"/>
        <end position="322"/>
    </location>
</feature>
<dbReference type="Pfam" id="PF01717">
    <property type="entry name" value="Meth_synt_2"/>
    <property type="match status" value="1"/>
</dbReference>
<protein>
    <submittedName>
        <fullName evidence="2">Cobalamin-independent methionine synthase II family protein</fullName>
    </submittedName>
</protein>
<reference evidence="2 3" key="1">
    <citation type="submission" date="2019-06" db="EMBL/GenBank/DDBJ databases">
        <title>Whole genome sequence for Rhodospirillaceae sp. R148.</title>
        <authorList>
            <person name="Wang G."/>
        </authorList>
    </citation>
    <scope>NUCLEOTIDE SEQUENCE [LARGE SCALE GENOMIC DNA]</scope>
    <source>
        <strain evidence="2 3">R148</strain>
    </source>
</reference>
<dbReference type="OrthoDB" id="6430685at2"/>
<evidence type="ECO:0000313" key="3">
    <source>
        <dbReference type="Proteomes" id="UP000315252"/>
    </source>
</evidence>
<dbReference type="Gene3D" id="3.20.20.210">
    <property type="match status" value="1"/>
</dbReference>
<dbReference type="PANTHER" id="PTHR43844">
    <property type="entry name" value="METHIONINE SYNTHASE"/>
    <property type="match status" value="1"/>
</dbReference>
<dbReference type="GO" id="GO:0008270">
    <property type="term" value="F:zinc ion binding"/>
    <property type="evidence" value="ECO:0007669"/>
    <property type="project" value="InterPro"/>
</dbReference>
<evidence type="ECO:0000313" key="2">
    <source>
        <dbReference type="EMBL" id="TQV71314.1"/>
    </source>
</evidence>
<dbReference type="AlphaFoldDB" id="A0A545T271"/>
<dbReference type="GO" id="GO:0003871">
    <property type="term" value="F:5-methyltetrahydropteroyltriglutamate-homocysteine S-methyltransferase activity"/>
    <property type="evidence" value="ECO:0007669"/>
    <property type="project" value="InterPro"/>
</dbReference>
<dbReference type="SUPFAM" id="SSF51726">
    <property type="entry name" value="UROD/MetE-like"/>
    <property type="match status" value="1"/>
</dbReference>
<gene>
    <name evidence="2" type="ORF">FKG95_27150</name>
</gene>
<dbReference type="PANTHER" id="PTHR43844:SF2">
    <property type="entry name" value="SYNTHASE, VITAMIN-B12 INDEPENDENT, PUTATIVE (AFU_ORTHOLOGUE AFUA_3G12060)-RELATED"/>
    <property type="match status" value="1"/>
</dbReference>
<dbReference type="EMBL" id="VHSH01000014">
    <property type="protein sequence ID" value="TQV71314.1"/>
    <property type="molecule type" value="Genomic_DNA"/>
</dbReference>
<dbReference type="InterPro" id="IPR038071">
    <property type="entry name" value="UROD/MetE-like_sf"/>
</dbReference>
<dbReference type="InterPro" id="IPR002629">
    <property type="entry name" value="Met_Synth_C/arc"/>
</dbReference>
<accession>A0A545T271</accession>
<keyword evidence="3" id="KW-1185">Reference proteome</keyword>
<proteinExistence type="predicted"/>
<dbReference type="Proteomes" id="UP000315252">
    <property type="component" value="Unassembled WGS sequence"/>
</dbReference>
<evidence type="ECO:0000259" key="1">
    <source>
        <dbReference type="Pfam" id="PF01717"/>
    </source>
</evidence>
<organism evidence="2 3">
    <name type="scientific">Denitrobaculum tricleocarpae</name>
    <dbReference type="NCBI Taxonomy" id="2591009"/>
    <lineage>
        <taxon>Bacteria</taxon>
        <taxon>Pseudomonadati</taxon>
        <taxon>Pseudomonadota</taxon>
        <taxon>Alphaproteobacteria</taxon>
        <taxon>Rhodospirillales</taxon>
        <taxon>Rhodospirillaceae</taxon>
        <taxon>Denitrobaculum</taxon>
    </lineage>
</organism>
<dbReference type="CDD" id="cd03311">
    <property type="entry name" value="CIMS_C_terminal_like"/>
    <property type="match status" value="1"/>
</dbReference>
<dbReference type="RefSeq" id="WP_142899606.1">
    <property type="nucleotide sequence ID" value="NZ_ML660065.1"/>
</dbReference>
<name>A0A545T271_9PROT</name>
<sequence>MGIPTEAIGSVPRPAYLLEAMQKHADGALDDAGFAAVTERAVAETLKEMEATGSQIITDGEQSKPSFISYPLAGLDNLAGDGVVISFEDGHTRQLPRLTKGPFRYGATTGDYVRQARKHTHKMIKQAVIAPSALSLIYPPDGIEGYSRDQFIRDLTEECTKDIRSAIDAGALSVQIDFTEGRLSCKLDPSRGLLREFVALNNAVLDRFSEDERSMIGVHTCPGGDHDSTHSAEVDYAELLPDLFKLNAGRFFIQMASEPDKTRVLDLIAHERRAGQKIYIGVIDPINEEIETAETVCERTLQAAEHIGVSNLGTTDDCGFSPFGDDIVTARATAFAKIKARVEGTKLASERLGVT</sequence>